<evidence type="ECO:0000313" key="1">
    <source>
        <dbReference type="EMBL" id="KGR78159.1"/>
    </source>
</evidence>
<dbReference type="AlphaFoldDB" id="A0A0A3I0B0"/>
<organism evidence="1 2">
    <name type="scientific">Ureibacillus manganicus DSM 26584</name>
    <dbReference type="NCBI Taxonomy" id="1384049"/>
    <lineage>
        <taxon>Bacteria</taxon>
        <taxon>Bacillati</taxon>
        <taxon>Bacillota</taxon>
        <taxon>Bacilli</taxon>
        <taxon>Bacillales</taxon>
        <taxon>Caryophanaceae</taxon>
        <taxon>Ureibacillus</taxon>
    </lineage>
</organism>
<dbReference type="OrthoDB" id="1684419at2"/>
<accession>A0A0A3I0B0</accession>
<dbReference type="Proteomes" id="UP000030416">
    <property type="component" value="Unassembled WGS sequence"/>
</dbReference>
<name>A0A0A3I0B0_9BACL</name>
<dbReference type="RefSeq" id="WP_036186919.1">
    <property type="nucleotide sequence ID" value="NZ_AVDA01000013.1"/>
</dbReference>
<dbReference type="InterPro" id="IPR009910">
    <property type="entry name" value="DUF1450"/>
</dbReference>
<dbReference type="EMBL" id="JPVN01000013">
    <property type="protein sequence ID" value="KGR78159.1"/>
    <property type="molecule type" value="Genomic_DNA"/>
</dbReference>
<reference evidence="1 2" key="1">
    <citation type="submission" date="2014-02" db="EMBL/GenBank/DDBJ databases">
        <title>Draft genome sequence of Lysinibacillus manganicus DSM 26584T.</title>
        <authorList>
            <person name="Zhang F."/>
            <person name="Wang G."/>
            <person name="Zhang L."/>
        </authorList>
    </citation>
    <scope>NUCLEOTIDE SEQUENCE [LARGE SCALE GENOMIC DNA]</scope>
    <source>
        <strain evidence="1 2">DSM 26584</strain>
    </source>
</reference>
<gene>
    <name evidence="1" type="ORF">CD29_12085</name>
</gene>
<protein>
    <submittedName>
        <fullName evidence="1">Uncharacterized protein</fullName>
    </submittedName>
</protein>
<evidence type="ECO:0000313" key="2">
    <source>
        <dbReference type="Proteomes" id="UP000030416"/>
    </source>
</evidence>
<comment type="caution">
    <text evidence="1">The sequence shown here is derived from an EMBL/GenBank/DDBJ whole genome shotgun (WGS) entry which is preliminary data.</text>
</comment>
<sequence>MNPLVEFCISNLANGAQETYDILENDPNVDVLEYGCLSYCSVCDSTLYALVNGDIVEADTPEELTKKIYQYIEENPLF</sequence>
<dbReference type="NCBIfam" id="NF010190">
    <property type="entry name" value="PRK13669.1"/>
    <property type="match status" value="1"/>
</dbReference>
<dbReference type="eggNOG" id="COG4844">
    <property type="taxonomic scope" value="Bacteria"/>
</dbReference>
<dbReference type="Pfam" id="PF07293">
    <property type="entry name" value="DUF1450"/>
    <property type="match status" value="1"/>
</dbReference>
<proteinExistence type="predicted"/>
<dbReference type="STRING" id="1384049.CD29_12085"/>
<keyword evidence="2" id="KW-1185">Reference proteome</keyword>